<name>A0A3D8K629_9BURK</name>
<evidence type="ECO:0000313" key="1">
    <source>
        <dbReference type="EMBL" id="RDV00884.1"/>
    </source>
</evidence>
<gene>
    <name evidence="1" type="ORF">DWV00_03890</name>
</gene>
<reference evidence="1 2" key="1">
    <citation type="submission" date="2018-08" db="EMBL/GenBank/DDBJ databases">
        <title>Paraburkholderia sp. DHOM06 isolated from forest soil.</title>
        <authorList>
            <person name="Gao Z.-H."/>
            <person name="Qiu L.-H."/>
        </authorList>
    </citation>
    <scope>NUCLEOTIDE SEQUENCE [LARGE SCALE GENOMIC DNA]</scope>
    <source>
        <strain evidence="1 2">DHOM06</strain>
    </source>
</reference>
<sequence>MSLCIPQPHRPAELKEGERCCSNVTKVLIMPRILDEKKASELGDMYIKGNHAPIIEAIKEKSPVSPILLSDATSGDARLATVYAAMTNAPIIYIKELSKCDDEDFLERYFNDLNVDYIKLGADKSQEIFNKFKISGLSIKKGTKLTEAVTEILGKREAEISSGVKKITSKSGKDYYAHRQMNRKIFKEFTREKFDYSDPDGRFLDLIFETNPVIVIWSKSGLSGTFMGGHPEHLFGKTATSQIVTLAREVGFKVAVAGDLTIHNLDIDFDLRHVHDGKLNGLSLTQQYGAIKYINYFKPLLNMSMRSGQIEPLPLLGVRTVYLEDLFNKQEARMQNLQAVMPKKYARQIFSVPPTLKGQLKQLMIFFYDHGFRAKLQNDPLRPRLEQGIVMLCKTLDTTLPANFSYADLANNLLMKEKLDALFKSLPDKSEFKSVKNNFRDAGATRGFITDDINTLRARLTIEGASIKLGEKKDKYFPRKLDYLIEQIDLLIK</sequence>
<dbReference type="Proteomes" id="UP000256838">
    <property type="component" value="Unassembled WGS sequence"/>
</dbReference>
<accession>A0A3D8K629</accession>
<organism evidence="1 2">
    <name type="scientific">Trinickia dinghuensis</name>
    <dbReference type="NCBI Taxonomy" id="2291023"/>
    <lineage>
        <taxon>Bacteria</taxon>
        <taxon>Pseudomonadati</taxon>
        <taxon>Pseudomonadota</taxon>
        <taxon>Betaproteobacteria</taxon>
        <taxon>Burkholderiales</taxon>
        <taxon>Burkholderiaceae</taxon>
        <taxon>Trinickia</taxon>
    </lineage>
</organism>
<comment type="caution">
    <text evidence="1">The sequence shown here is derived from an EMBL/GenBank/DDBJ whole genome shotgun (WGS) entry which is preliminary data.</text>
</comment>
<protein>
    <submittedName>
        <fullName evidence="1">Uncharacterized protein</fullName>
    </submittedName>
</protein>
<proteinExistence type="predicted"/>
<keyword evidence="2" id="KW-1185">Reference proteome</keyword>
<evidence type="ECO:0000313" key="2">
    <source>
        <dbReference type="Proteomes" id="UP000256838"/>
    </source>
</evidence>
<dbReference type="AlphaFoldDB" id="A0A3D8K629"/>
<dbReference type="EMBL" id="QRGA01000001">
    <property type="protein sequence ID" value="RDV00884.1"/>
    <property type="molecule type" value="Genomic_DNA"/>
</dbReference>